<accession>A0AAV3ZVQ2</accession>
<protein>
    <submittedName>
        <fullName evidence="2">Uncharacterized protein</fullName>
    </submittedName>
</protein>
<reference evidence="2 3" key="1">
    <citation type="journal article" date="2021" name="Elife">
        <title>Chloroplast acquisition without the gene transfer in kleptoplastic sea slugs, Plakobranchus ocellatus.</title>
        <authorList>
            <person name="Maeda T."/>
            <person name="Takahashi S."/>
            <person name="Yoshida T."/>
            <person name="Shimamura S."/>
            <person name="Takaki Y."/>
            <person name="Nagai Y."/>
            <person name="Toyoda A."/>
            <person name="Suzuki Y."/>
            <person name="Arimoto A."/>
            <person name="Ishii H."/>
            <person name="Satoh N."/>
            <person name="Nishiyama T."/>
            <person name="Hasebe M."/>
            <person name="Maruyama T."/>
            <person name="Minagawa J."/>
            <person name="Obokata J."/>
            <person name="Shigenobu S."/>
        </authorList>
    </citation>
    <scope>NUCLEOTIDE SEQUENCE [LARGE SCALE GENOMIC DNA]</scope>
</reference>
<comment type="caution">
    <text evidence="2">The sequence shown here is derived from an EMBL/GenBank/DDBJ whole genome shotgun (WGS) entry which is preliminary data.</text>
</comment>
<dbReference type="Proteomes" id="UP000735302">
    <property type="component" value="Unassembled WGS sequence"/>
</dbReference>
<feature type="compositionally biased region" description="Basic and acidic residues" evidence="1">
    <location>
        <begin position="61"/>
        <end position="78"/>
    </location>
</feature>
<organism evidence="2 3">
    <name type="scientific">Plakobranchus ocellatus</name>
    <dbReference type="NCBI Taxonomy" id="259542"/>
    <lineage>
        <taxon>Eukaryota</taxon>
        <taxon>Metazoa</taxon>
        <taxon>Spiralia</taxon>
        <taxon>Lophotrochozoa</taxon>
        <taxon>Mollusca</taxon>
        <taxon>Gastropoda</taxon>
        <taxon>Heterobranchia</taxon>
        <taxon>Euthyneura</taxon>
        <taxon>Panpulmonata</taxon>
        <taxon>Sacoglossa</taxon>
        <taxon>Placobranchoidea</taxon>
        <taxon>Plakobranchidae</taxon>
        <taxon>Plakobranchus</taxon>
    </lineage>
</organism>
<feature type="region of interest" description="Disordered" evidence="1">
    <location>
        <begin position="45"/>
        <end position="78"/>
    </location>
</feature>
<sequence>MEKGGKGFAYKALLIQGLIIWRKKSNGNIQLVVIKQDEKYSCVANNSAQTQSIDPPISSDTIRDDDDKPIRIQDREKP</sequence>
<name>A0AAV3ZVQ2_9GAST</name>
<evidence type="ECO:0000313" key="3">
    <source>
        <dbReference type="Proteomes" id="UP000735302"/>
    </source>
</evidence>
<evidence type="ECO:0000313" key="2">
    <source>
        <dbReference type="EMBL" id="GFN98523.1"/>
    </source>
</evidence>
<proteinExistence type="predicted"/>
<gene>
    <name evidence="2" type="ORF">PoB_002502900</name>
</gene>
<keyword evidence="3" id="KW-1185">Reference proteome</keyword>
<dbReference type="EMBL" id="BLXT01002860">
    <property type="protein sequence ID" value="GFN98523.1"/>
    <property type="molecule type" value="Genomic_DNA"/>
</dbReference>
<dbReference type="AlphaFoldDB" id="A0AAV3ZVQ2"/>
<evidence type="ECO:0000256" key="1">
    <source>
        <dbReference type="SAM" id="MobiDB-lite"/>
    </source>
</evidence>